<dbReference type="GO" id="GO:0046677">
    <property type="term" value="P:response to antibiotic"/>
    <property type="evidence" value="ECO:0007669"/>
    <property type="project" value="UniProtKB-KW"/>
</dbReference>
<keyword evidence="5" id="KW-0046">Antibiotic resistance</keyword>
<keyword evidence="2 6" id="KW-0812">Transmembrane</keyword>
<dbReference type="GO" id="GO:0140359">
    <property type="term" value="F:ABC-type transporter activity"/>
    <property type="evidence" value="ECO:0007669"/>
    <property type="project" value="InterPro"/>
</dbReference>
<dbReference type="Pfam" id="PF01061">
    <property type="entry name" value="ABC2_membrane"/>
    <property type="match status" value="1"/>
</dbReference>
<comment type="caution">
    <text evidence="8">The sequence shown here is derived from an EMBL/GenBank/DDBJ whole genome shotgun (WGS) entry which is preliminary data.</text>
</comment>
<feature type="transmembrane region" description="Helical" evidence="6">
    <location>
        <begin position="20"/>
        <end position="37"/>
    </location>
</feature>
<feature type="transmembrane region" description="Helical" evidence="6">
    <location>
        <begin position="214"/>
        <end position="235"/>
    </location>
</feature>
<keyword evidence="9" id="KW-1185">Reference proteome</keyword>
<dbReference type="AlphaFoldDB" id="A0A4R4NCC5"/>
<dbReference type="InterPro" id="IPR000412">
    <property type="entry name" value="ABC_2_transport"/>
</dbReference>
<proteinExistence type="predicted"/>
<protein>
    <submittedName>
        <fullName evidence="8">ABC transporter permease</fullName>
    </submittedName>
</protein>
<feature type="domain" description="ABC-2 type transporter transmembrane" evidence="7">
    <location>
        <begin position="7"/>
        <end position="196"/>
    </location>
</feature>
<evidence type="ECO:0000313" key="9">
    <source>
        <dbReference type="Proteomes" id="UP000295431"/>
    </source>
</evidence>
<evidence type="ECO:0000259" key="7">
    <source>
        <dbReference type="Pfam" id="PF01061"/>
    </source>
</evidence>
<evidence type="ECO:0000256" key="5">
    <source>
        <dbReference type="ARBA" id="ARBA00023251"/>
    </source>
</evidence>
<feature type="transmembrane region" description="Helical" evidence="6">
    <location>
        <begin position="129"/>
        <end position="154"/>
    </location>
</feature>
<dbReference type="OrthoDB" id="63188at2"/>
<dbReference type="InterPro" id="IPR013525">
    <property type="entry name" value="ABC2_TM"/>
</dbReference>
<feature type="transmembrane region" description="Helical" evidence="6">
    <location>
        <begin position="49"/>
        <end position="72"/>
    </location>
</feature>
<dbReference type="PANTHER" id="PTHR43229:SF3">
    <property type="entry name" value="ABC-TYPE MULTIDRUG TRANSPORT SYSTEM, PERMEASE COMPONENT"/>
    <property type="match status" value="1"/>
</dbReference>
<keyword evidence="4 6" id="KW-0472">Membrane</keyword>
<evidence type="ECO:0000256" key="3">
    <source>
        <dbReference type="ARBA" id="ARBA00022989"/>
    </source>
</evidence>
<evidence type="ECO:0000256" key="1">
    <source>
        <dbReference type="ARBA" id="ARBA00004141"/>
    </source>
</evidence>
<evidence type="ECO:0000313" key="8">
    <source>
        <dbReference type="EMBL" id="TDC04747.1"/>
    </source>
</evidence>
<keyword evidence="3 6" id="KW-1133">Transmembrane helix</keyword>
<accession>A0A4R4NCC5</accession>
<reference evidence="8 9" key="1">
    <citation type="submission" date="2019-03" db="EMBL/GenBank/DDBJ databases">
        <title>Draft genome sequences of novel Actinobacteria.</title>
        <authorList>
            <person name="Sahin N."/>
            <person name="Ay H."/>
            <person name="Saygin H."/>
        </authorList>
    </citation>
    <scope>NUCLEOTIDE SEQUENCE [LARGE SCALE GENOMIC DNA]</scope>
    <source>
        <strain evidence="8 9">DSM 45347</strain>
    </source>
</reference>
<evidence type="ECO:0000256" key="6">
    <source>
        <dbReference type="SAM" id="Phobius"/>
    </source>
</evidence>
<dbReference type="Proteomes" id="UP000295431">
    <property type="component" value="Unassembled WGS sequence"/>
</dbReference>
<gene>
    <name evidence="8" type="ORF">E1284_36425</name>
</gene>
<sequence length="242" mass="25886">MILRYVRLEMMRLLRDPGYLVMSLISPLTMYLVFTSLDITGRSGHAGAVYAMVGMAGFGAVGAVLNNGVSIAEDKPLGWIRQLRLLPLRPSEVVVGRTLCAMAVTLPPIVSICLAGGLVNDVSLGAGQWAAVLVLLWAGIAPMAVLGIGLGYLLSAQQAQMAALTCYMGLSLLGGLWVPIARFPGWLRHIATATPINRYGELSWRVTDGHAPTLTGVALLVAWAAVFVVFAAYCYRRSTRTL</sequence>
<evidence type="ECO:0000256" key="4">
    <source>
        <dbReference type="ARBA" id="ARBA00023136"/>
    </source>
</evidence>
<dbReference type="GO" id="GO:0043190">
    <property type="term" value="C:ATP-binding cassette (ABC) transporter complex"/>
    <property type="evidence" value="ECO:0007669"/>
    <property type="project" value="InterPro"/>
</dbReference>
<dbReference type="PANTHER" id="PTHR43229">
    <property type="entry name" value="NODULATION PROTEIN J"/>
    <property type="match status" value="1"/>
</dbReference>
<name>A0A4R4NCC5_9ACTN</name>
<feature type="transmembrane region" description="Helical" evidence="6">
    <location>
        <begin position="161"/>
        <end position="180"/>
    </location>
</feature>
<feature type="transmembrane region" description="Helical" evidence="6">
    <location>
        <begin position="93"/>
        <end position="117"/>
    </location>
</feature>
<comment type="subcellular location">
    <subcellularLocation>
        <location evidence="1">Membrane</location>
        <topology evidence="1">Multi-pass membrane protein</topology>
    </subcellularLocation>
</comment>
<dbReference type="PIRSF" id="PIRSF006648">
    <property type="entry name" value="DrrB"/>
    <property type="match status" value="1"/>
</dbReference>
<evidence type="ECO:0000256" key="2">
    <source>
        <dbReference type="ARBA" id="ARBA00022692"/>
    </source>
</evidence>
<organism evidence="8 9">
    <name type="scientific">Actinomadura bangladeshensis</name>
    <dbReference type="NCBI Taxonomy" id="453573"/>
    <lineage>
        <taxon>Bacteria</taxon>
        <taxon>Bacillati</taxon>
        <taxon>Actinomycetota</taxon>
        <taxon>Actinomycetes</taxon>
        <taxon>Streptosporangiales</taxon>
        <taxon>Thermomonosporaceae</taxon>
        <taxon>Actinomadura</taxon>
    </lineage>
</organism>
<dbReference type="EMBL" id="SMJW01000328">
    <property type="protein sequence ID" value="TDC04747.1"/>
    <property type="molecule type" value="Genomic_DNA"/>
</dbReference>
<dbReference type="RefSeq" id="WP_131944699.1">
    <property type="nucleotide sequence ID" value="NZ_BAAAMX010000053.1"/>
</dbReference>
<dbReference type="InterPro" id="IPR051784">
    <property type="entry name" value="Nod_factor_ABC_transporter"/>
</dbReference>